<dbReference type="Pfam" id="PF03609">
    <property type="entry name" value="EII-Sor"/>
    <property type="match status" value="1"/>
</dbReference>
<reference evidence="10" key="2">
    <citation type="submission" date="2021-09" db="EMBL/GenBank/DDBJ databases">
        <authorList>
            <person name="Gilroy R."/>
        </authorList>
    </citation>
    <scope>NUCLEOTIDE SEQUENCE</scope>
    <source>
        <strain evidence="10">ChiHjej13B12-9602</strain>
    </source>
</reference>
<feature type="transmembrane region" description="Helical" evidence="9">
    <location>
        <begin position="210"/>
        <end position="238"/>
    </location>
</feature>
<feature type="transmembrane region" description="Helical" evidence="9">
    <location>
        <begin position="258"/>
        <end position="276"/>
    </location>
</feature>
<feature type="transmembrane region" description="Helical" evidence="9">
    <location>
        <begin position="140"/>
        <end position="163"/>
    </location>
</feature>
<dbReference type="AlphaFoldDB" id="A0A921IU74"/>
<dbReference type="EMBL" id="DYUZ01000022">
    <property type="protein sequence ID" value="HJG37228.1"/>
    <property type="molecule type" value="Genomic_DNA"/>
</dbReference>
<evidence type="ECO:0000256" key="9">
    <source>
        <dbReference type="SAM" id="Phobius"/>
    </source>
</evidence>
<feature type="transmembrane region" description="Helical" evidence="9">
    <location>
        <begin position="91"/>
        <end position="109"/>
    </location>
</feature>
<evidence type="ECO:0000256" key="2">
    <source>
        <dbReference type="ARBA" id="ARBA00022448"/>
    </source>
</evidence>
<keyword evidence="4 10" id="KW-0762">Sugar transport</keyword>
<gene>
    <name evidence="10" type="ORF">K8V70_05135</name>
</gene>
<proteinExistence type="predicted"/>
<evidence type="ECO:0000256" key="1">
    <source>
        <dbReference type="ARBA" id="ARBA00004651"/>
    </source>
</evidence>
<dbReference type="InterPro" id="IPR050303">
    <property type="entry name" value="GatZ_KbaZ_carbometab"/>
</dbReference>
<sequence length="299" mass="31498">MIQWWQIILLTIYAGFQIMDELHWYSSAGSAVFSGFITGLIMGDLATGLLIGGSMQMAILGVGTFGGASRIDANSGTLIATAFAVSANMDWQVALSVIGVPVAAILVYTDIAGRMANTFWGHACDADIEKMNWNAYNFHYWMGAVSWCLSRMLPVFLALAFGQPLVEAITVALDGDLKWLGDGLTLAGGMLPAVGFAILLRYLPVKKHIAYLILGFVIAALLGTAFSSIVTVAGDVAILGGAVTLPEGTALVGGSYKGLSMLTIALIGFALAYIYYQQHQNAPVAAVSAGAEGDDEDEL</sequence>
<protein>
    <submittedName>
        <fullName evidence="10">PTS sugar transporter subunit IIC</fullName>
    </submittedName>
</protein>
<feature type="transmembrane region" description="Helical" evidence="9">
    <location>
        <begin position="22"/>
        <end position="42"/>
    </location>
</feature>
<evidence type="ECO:0000256" key="3">
    <source>
        <dbReference type="ARBA" id="ARBA00022475"/>
    </source>
</evidence>
<comment type="subcellular location">
    <subcellularLocation>
        <location evidence="1">Cell membrane</location>
        <topology evidence="1">Multi-pass membrane protein</topology>
    </subcellularLocation>
</comment>
<comment type="caution">
    <text evidence="10">The sequence shown here is derived from an EMBL/GenBank/DDBJ whole genome shotgun (WGS) entry which is preliminary data.</text>
</comment>
<evidence type="ECO:0000256" key="4">
    <source>
        <dbReference type="ARBA" id="ARBA00022597"/>
    </source>
</evidence>
<dbReference type="InterPro" id="IPR004700">
    <property type="entry name" value="PTS_IIC_man"/>
</dbReference>
<dbReference type="GO" id="GO:0009401">
    <property type="term" value="P:phosphoenolpyruvate-dependent sugar phosphotransferase system"/>
    <property type="evidence" value="ECO:0007669"/>
    <property type="project" value="UniProtKB-KW"/>
</dbReference>
<evidence type="ECO:0000313" key="10">
    <source>
        <dbReference type="EMBL" id="HJG37228.1"/>
    </source>
</evidence>
<evidence type="ECO:0000256" key="6">
    <source>
        <dbReference type="ARBA" id="ARBA00022692"/>
    </source>
</evidence>
<accession>A0A921IU74</accession>
<dbReference type="PROSITE" id="PS51106">
    <property type="entry name" value="PTS_EIIC_TYPE_4"/>
    <property type="match status" value="1"/>
</dbReference>
<feature type="transmembrane region" description="Helical" evidence="9">
    <location>
        <begin position="183"/>
        <end position="203"/>
    </location>
</feature>
<reference evidence="10" key="1">
    <citation type="journal article" date="2021" name="PeerJ">
        <title>Extensive microbial diversity within the chicken gut microbiome revealed by metagenomics and culture.</title>
        <authorList>
            <person name="Gilroy R."/>
            <person name="Ravi A."/>
            <person name="Getino M."/>
            <person name="Pursley I."/>
            <person name="Horton D.L."/>
            <person name="Alikhan N.F."/>
            <person name="Baker D."/>
            <person name="Gharbi K."/>
            <person name="Hall N."/>
            <person name="Watson M."/>
            <person name="Adriaenssens E.M."/>
            <person name="Foster-Nyarko E."/>
            <person name="Jarju S."/>
            <person name="Secka A."/>
            <person name="Antonio M."/>
            <person name="Oren A."/>
            <person name="Chaudhuri R.R."/>
            <person name="La Ragione R."/>
            <person name="Hildebrand F."/>
            <person name="Pallen M.J."/>
        </authorList>
    </citation>
    <scope>NUCLEOTIDE SEQUENCE</scope>
    <source>
        <strain evidence="10">ChiHjej13B12-9602</strain>
    </source>
</reference>
<keyword evidence="7 9" id="KW-1133">Transmembrane helix</keyword>
<evidence type="ECO:0000313" key="11">
    <source>
        <dbReference type="Proteomes" id="UP000753256"/>
    </source>
</evidence>
<evidence type="ECO:0000256" key="5">
    <source>
        <dbReference type="ARBA" id="ARBA00022683"/>
    </source>
</evidence>
<keyword evidence="5" id="KW-0598">Phosphotransferase system</keyword>
<name>A0A921IU74_9ACTN</name>
<dbReference type="GO" id="GO:0005886">
    <property type="term" value="C:plasma membrane"/>
    <property type="evidence" value="ECO:0007669"/>
    <property type="project" value="UniProtKB-SubCell"/>
</dbReference>
<keyword evidence="3" id="KW-1003">Cell membrane</keyword>
<dbReference type="RefSeq" id="WP_273189875.1">
    <property type="nucleotide sequence ID" value="NZ_DYUZ01000022.1"/>
</dbReference>
<dbReference type="PANTHER" id="PTHR32502:SF28">
    <property type="entry name" value="PHOSPHOTRANSFERASE SYSTEM SUGAR-SPECIFIC EIIC COMPONENT"/>
    <property type="match status" value="1"/>
</dbReference>
<keyword evidence="6 9" id="KW-0812">Transmembrane</keyword>
<keyword evidence="2" id="KW-0813">Transport</keyword>
<dbReference type="Proteomes" id="UP000753256">
    <property type="component" value="Unassembled WGS sequence"/>
</dbReference>
<organism evidence="10 11">
    <name type="scientific">Enorma phocaeensis</name>
    <dbReference type="NCBI Taxonomy" id="1871019"/>
    <lineage>
        <taxon>Bacteria</taxon>
        <taxon>Bacillati</taxon>
        <taxon>Actinomycetota</taxon>
        <taxon>Coriobacteriia</taxon>
        <taxon>Coriobacteriales</taxon>
        <taxon>Coriobacteriaceae</taxon>
        <taxon>Enorma</taxon>
    </lineage>
</organism>
<dbReference type="PANTHER" id="PTHR32502">
    <property type="entry name" value="N-ACETYLGALACTOSAMINE PERMEASE II COMPONENT-RELATED"/>
    <property type="match status" value="1"/>
</dbReference>
<evidence type="ECO:0000256" key="7">
    <source>
        <dbReference type="ARBA" id="ARBA00022989"/>
    </source>
</evidence>
<evidence type="ECO:0000256" key="8">
    <source>
        <dbReference type="ARBA" id="ARBA00023136"/>
    </source>
</evidence>
<keyword evidence="8 9" id="KW-0472">Membrane</keyword>